<dbReference type="EMBL" id="JAGFNK010000058">
    <property type="protein sequence ID" value="KAI9509699.1"/>
    <property type="molecule type" value="Genomic_DNA"/>
</dbReference>
<proteinExistence type="predicted"/>
<protein>
    <submittedName>
        <fullName evidence="1">Uncharacterized protein</fullName>
    </submittedName>
</protein>
<keyword evidence="2" id="KW-1185">Reference proteome</keyword>
<evidence type="ECO:0000313" key="1">
    <source>
        <dbReference type="EMBL" id="KAI9509699.1"/>
    </source>
</evidence>
<evidence type="ECO:0000313" key="2">
    <source>
        <dbReference type="Proteomes" id="UP001207468"/>
    </source>
</evidence>
<reference evidence="1" key="1">
    <citation type="submission" date="2021-03" db="EMBL/GenBank/DDBJ databases">
        <title>Evolutionary priming and transition to the ectomycorrhizal habit in an iconic lineage of mushroom-forming fungi: is preadaptation a requirement?</title>
        <authorList>
            <consortium name="DOE Joint Genome Institute"/>
            <person name="Looney B.P."/>
            <person name="Miyauchi S."/>
            <person name="Morin E."/>
            <person name="Drula E."/>
            <person name="Courty P.E."/>
            <person name="Chicoki N."/>
            <person name="Fauchery L."/>
            <person name="Kohler A."/>
            <person name="Kuo A."/>
            <person name="LaButti K."/>
            <person name="Pangilinan J."/>
            <person name="Lipzen A."/>
            <person name="Riley R."/>
            <person name="Andreopoulos W."/>
            <person name="He G."/>
            <person name="Johnson J."/>
            <person name="Barry K.W."/>
            <person name="Grigoriev I.V."/>
            <person name="Nagy L."/>
            <person name="Hibbett D."/>
            <person name="Henrissat B."/>
            <person name="Matheny P.B."/>
            <person name="Labbe J."/>
            <person name="Martin A.F."/>
        </authorList>
    </citation>
    <scope>NUCLEOTIDE SEQUENCE</scope>
    <source>
        <strain evidence="1">BPL698</strain>
    </source>
</reference>
<comment type="caution">
    <text evidence="1">The sequence shown here is derived from an EMBL/GenBank/DDBJ whole genome shotgun (WGS) entry which is preliminary data.</text>
</comment>
<dbReference type="Proteomes" id="UP001207468">
    <property type="component" value="Unassembled WGS sequence"/>
</dbReference>
<accession>A0ACC0UF64</accession>
<gene>
    <name evidence="1" type="ORF">F5148DRAFT_1282713</name>
</gene>
<sequence>MNPSLDSQQIVASLTGIAPFLWPFILLSLGVALTTISPLLWNYSTWLLFIVPLVITVFRAHSHILWTNTIRIFGICFKNCRVSCVPPWSPRDHLQVSPNTCFTCILHSPDATHIIFCLFPALPVIWHYISYHYRRRLKAVTTSVSRTTAGLNLVIARAQQAVALAHTHEKQVLYTVSATRSAASLTFPRLSTDFIDSSVSAGEGQQLVRRKAELVRTLGAGLAEKVIASETKMTSLEDQAAKLRILLEQAVAVAVEGDMGAGEALAADAASSLEGIVKQVEELCSAAEETRRTWVEYRRRLNALTTSVSGTTAGLDRFIARAQQAVALAHTHEKQALYTVSATRNAASLTFPRLSTDFIDSSVSAVEGQQSVRRKAELVRTLGAGLAEKVIASETKMASLEGQAAKLRILLEQAVAVAVEGDMGAGEALAADAATSLEGIIKQVDELCSAAEEARRTWVEYRRRLHALTTFVSRTTTGLDFITARAHQAVTLAHTHEEQALYTVSATRSAASLTFPRLSTDFISSVSAGEGEQLVRRKAELVRTLGAGLAEKVIASEIKMTSLEDQAAKLRILLEQAVAVAVEGDMGAGEALAADAATSGKTSRAGER</sequence>
<name>A0ACC0UF64_9AGAM</name>
<organism evidence="1 2">
    <name type="scientific">Russula earlei</name>
    <dbReference type="NCBI Taxonomy" id="71964"/>
    <lineage>
        <taxon>Eukaryota</taxon>
        <taxon>Fungi</taxon>
        <taxon>Dikarya</taxon>
        <taxon>Basidiomycota</taxon>
        <taxon>Agaricomycotina</taxon>
        <taxon>Agaricomycetes</taxon>
        <taxon>Russulales</taxon>
        <taxon>Russulaceae</taxon>
        <taxon>Russula</taxon>
    </lineage>
</organism>